<evidence type="ECO:0000256" key="1">
    <source>
        <dbReference type="SAM" id="MobiDB-lite"/>
    </source>
</evidence>
<evidence type="ECO:0000313" key="2">
    <source>
        <dbReference type="EMBL" id="KIK76548.1"/>
    </source>
</evidence>
<protein>
    <submittedName>
        <fullName evidence="2">Uncharacterized protein</fullName>
    </submittedName>
</protein>
<dbReference type="OrthoDB" id="2687005at2759"/>
<dbReference type="AlphaFoldDB" id="A0A0D0CMN3"/>
<sequence>MNKSHRCDNGIHDREYKYKYSQHSVTLPMPPGDLTNNVSDSNSPEPRPASAVSKMEHQFGRETSNEWGYYHSDTSSYTSSHASSSRSRILPPPSSSQFHMHAGPLSFQDTYRHPRGQSLDEDCQSDRDSLVITLRREKNHFKHKVSKLEAKVISLEGELSSSHKLYAQLLEKLSSLQIAPAGSDASGSFSTTTMDSFMALLKDV</sequence>
<gene>
    <name evidence="2" type="ORF">PAXRUDRAFT_18126</name>
</gene>
<keyword evidence="3" id="KW-1185">Reference proteome</keyword>
<dbReference type="InParanoid" id="A0A0D0CMN3"/>
<dbReference type="Proteomes" id="UP000054538">
    <property type="component" value="Unassembled WGS sequence"/>
</dbReference>
<accession>A0A0D0CMN3</accession>
<dbReference type="HOGENOM" id="CLU_1343638_0_0_1"/>
<name>A0A0D0CMN3_9AGAM</name>
<proteinExistence type="predicted"/>
<feature type="compositionally biased region" description="Basic and acidic residues" evidence="1">
    <location>
        <begin position="1"/>
        <end position="18"/>
    </location>
</feature>
<reference evidence="2 3" key="1">
    <citation type="submission" date="2014-04" db="EMBL/GenBank/DDBJ databases">
        <authorList>
            <consortium name="DOE Joint Genome Institute"/>
            <person name="Kuo A."/>
            <person name="Kohler A."/>
            <person name="Jargeat P."/>
            <person name="Nagy L.G."/>
            <person name="Floudas D."/>
            <person name="Copeland A."/>
            <person name="Barry K.W."/>
            <person name="Cichocki N."/>
            <person name="Veneault-Fourrey C."/>
            <person name="LaButti K."/>
            <person name="Lindquist E.A."/>
            <person name="Lipzen A."/>
            <person name="Lundell T."/>
            <person name="Morin E."/>
            <person name="Murat C."/>
            <person name="Sun H."/>
            <person name="Tunlid A."/>
            <person name="Henrissat B."/>
            <person name="Grigoriev I.V."/>
            <person name="Hibbett D.S."/>
            <person name="Martin F."/>
            <person name="Nordberg H.P."/>
            <person name="Cantor M.N."/>
            <person name="Hua S.X."/>
        </authorList>
    </citation>
    <scope>NUCLEOTIDE SEQUENCE [LARGE SCALE GENOMIC DNA]</scope>
    <source>
        <strain evidence="2 3">Ve08.2h10</strain>
    </source>
</reference>
<feature type="compositionally biased region" description="Low complexity" evidence="1">
    <location>
        <begin position="78"/>
        <end position="89"/>
    </location>
</feature>
<reference evidence="3" key="2">
    <citation type="submission" date="2015-01" db="EMBL/GenBank/DDBJ databases">
        <title>Evolutionary Origins and Diversification of the Mycorrhizal Mutualists.</title>
        <authorList>
            <consortium name="DOE Joint Genome Institute"/>
            <consortium name="Mycorrhizal Genomics Consortium"/>
            <person name="Kohler A."/>
            <person name="Kuo A."/>
            <person name="Nagy L.G."/>
            <person name="Floudas D."/>
            <person name="Copeland A."/>
            <person name="Barry K.W."/>
            <person name="Cichocki N."/>
            <person name="Veneault-Fourrey C."/>
            <person name="LaButti K."/>
            <person name="Lindquist E.A."/>
            <person name="Lipzen A."/>
            <person name="Lundell T."/>
            <person name="Morin E."/>
            <person name="Murat C."/>
            <person name="Riley R."/>
            <person name="Ohm R."/>
            <person name="Sun H."/>
            <person name="Tunlid A."/>
            <person name="Henrissat B."/>
            <person name="Grigoriev I.V."/>
            <person name="Hibbett D.S."/>
            <person name="Martin F."/>
        </authorList>
    </citation>
    <scope>NUCLEOTIDE SEQUENCE [LARGE SCALE GENOMIC DNA]</scope>
    <source>
        <strain evidence="3">Ve08.2h10</strain>
    </source>
</reference>
<feature type="region of interest" description="Disordered" evidence="1">
    <location>
        <begin position="1"/>
        <end position="56"/>
    </location>
</feature>
<evidence type="ECO:0000313" key="3">
    <source>
        <dbReference type="Proteomes" id="UP000054538"/>
    </source>
</evidence>
<dbReference type="EMBL" id="KN827425">
    <property type="protein sequence ID" value="KIK76548.1"/>
    <property type="molecule type" value="Genomic_DNA"/>
</dbReference>
<feature type="compositionally biased region" description="Polar residues" evidence="1">
    <location>
        <begin position="34"/>
        <end position="44"/>
    </location>
</feature>
<feature type="region of interest" description="Disordered" evidence="1">
    <location>
        <begin position="78"/>
        <end position="102"/>
    </location>
</feature>
<organism evidence="2 3">
    <name type="scientific">Paxillus rubicundulus Ve08.2h10</name>
    <dbReference type="NCBI Taxonomy" id="930991"/>
    <lineage>
        <taxon>Eukaryota</taxon>
        <taxon>Fungi</taxon>
        <taxon>Dikarya</taxon>
        <taxon>Basidiomycota</taxon>
        <taxon>Agaricomycotina</taxon>
        <taxon>Agaricomycetes</taxon>
        <taxon>Agaricomycetidae</taxon>
        <taxon>Boletales</taxon>
        <taxon>Paxilineae</taxon>
        <taxon>Paxillaceae</taxon>
        <taxon>Paxillus</taxon>
    </lineage>
</organism>